<dbReference type="GO" id="GO:0046983">
    <property type="term" value="F:protein dimerization activity"/>
    <property type="evidence" value="ECO:0007669"/>
    <property type="project" value="InterPro"/>
</dbReference>
<evidence type="ECO:0000259" key="1">
    <source>
        <dbReference type="Pfam" id="PF05699"/>
    </source>
</evidence>
<keyword evidence="3" id="KW-1185">Reference proteome</keyword>
<dbReference type="SUPFAM" id="SSF53098">
    <property type="entry name" value="Ribonuclease H-like"/>
    <property type="match status" value="1"/>
</dbReference>
<evidence type="ECO:0000313" key="3">
    <source>
        <dbReference type="Proteomes" id="UP000799118"/>
    </source>
</evidence>
<dbReference type="Proteomes" id="UP000799118">
    <property type="component" value="Unassembled WGS sequence"/>
</dbReference>
<feature type="non-terminal residue" evidence="2">
    <location>
        <position position="1"/>
    </location>
</feature>
<feature type="domain" description="HAT C-terminal dimerisation" evidence="1">
    <location>
        <begin position="1"/>
        <end position="51"/>
    </location>
</feature>
<dbReference type="InterPro" id="IPR008906">
    <property type="entry name" value="HATC_C_dom"/>
</dbReference>
<organism evidence="2 3">
    <name type="scientific">Gymnopus androsaceus JB14</name>
    <dbReference type="NCBI Taxonomy" id="1447944"/>
    <lineage>
        <taxon>Eukaryota</taxon>
        <taxon>Fungi</taxon>
        <taxon>Dikarya</taxon>
        <taxon>Basidiomycota</taxon>
        <taxon>Agaricomycotina</taxon>
        <taxon>Agaricomycetes</taxon>
        <taxon>Agaricomycetidae</taxon>
        <taxon>Agaricales</taxon>
        <taxon>Marasmiineae</taxon>
        <taxon>Omphalotaceae</taxon>
        <taxon>Gymnopus</taxon>
    </lineage>
</organism>
<dbReference type="Pfam" id="PF05699">
    <property type="entry name" value="Dimer_Tnp_hAT"/>
    <property type="match status" value="1"/>
</dbReference>
<reference evidence="2" key="1">
    <citation type="journal article" date="2019" name="Environ. Microbiol.">
        <title>Fungal ecological strategies reflected in gene transcription - a case study of two litter decomposers.</title>
        <authorList>
            <person name="Barbi F."/>
            <person name="Kohler A."/>
            <person name="Barry K."/>
            <person name="Baskaran P."/>
            <person name="Daum C."/>
            <person name="Fauchery L."/>
            <person name="Ihrmark K."/>
            <person name="Kuo A."/>
            <person name="LaButti K."/>
            <person name="Lipzen A."/>
            <person name="Morin E."/>
            <person name="Grigoriev I.V."/>
            <person name="Henrissat B."/>
            <person name="Lindahl B."/>
            <person name="Martin F."/>
        </authorList>
    </citation>
    <scope>NUCLEOTIDE SEQUENCE</scope>
    <source>
        <strain evidence="2">JB14</strain>
    </source>
</reference>
<dbReference type="AlphaFoldDB" id="A0A6A4HRC2"/>
<accession>A0A6A4HRC2</accession>
<sequence length="56" mass="6465">NPLTWWLMNRKVYPNLAKLAISIHTAMASSIVVERSFLHGCILICHLRNCLRMNTI</sequence>
<dbReference type="OrthoDB" id="4969634at2759"/>
<name>A0A6A4HRC2_9AGAR</name>
<dbReference type="InterPro" id="IPR012337">
    <property type="entry name" value="RNaseH-like_sf"/>
</dbReference>
<proteinExistence type="predicted"/>
<evidence type="ECO:0000313" key="2">
    <source>
        <dbReference type="EMBL" id="KAE9400300.1"/>
    </source>
</evidence>
<protein>
    <recommendedName>
        <fullName evidence="1">HAT C-terminal dimerisation domain-containing protein</fullName>
    </recommendedName>
</protein>
<gene>
    <name evidence="2" type="ORF">BT96DRAFT_819388</name>
</gene>
<dbReference type="EMBL" id="ML769458">
    <property type="protein sequence ID" value="KAE9400300.1"/>
    <property type="molecule type" value="Genomic_DNA"/>
</dbReference>